<protein>
    <submittedName>
        <fullName evidence="1">Uncharacterized protein</fullName>
    </submittedName>
</protein>
<dbReference type="Gene3D" id="3.30.230.90">
    <property type="match status" value="1"/>
</dbReference>
<organism evidence="1 2">
    <name type="scientific">Aspergillus lucknowensis</name>
    <dbReference type="NCBI Taxonomy" id="176173"/>
    <lineage>
        <taxon>Eukaryota</taxon>
        <taxon>Fungi</taxon>
        <taxon>Dikarya</taxon>
        <taxon>Ascomycota</taxon>
        <taxon>Pezizomycotina</taxon>
        <taxon>Eurotiomycetes</taxon>
        <taxon>Eurotiomycetidae</taxon>
        <taxon>Eurotiales</taxon>
        <taxon>Aspergillaceae</taxon>
        <taxon>Aspergillus</taxon>
        <taxon>Aspergillus subgen. Nidulantes</taxon>
    </lineage>
</organism>
<dbReference type="InterPro" id="IPR053720">
    <property type="entry name" value="Psm_Assembly_Chaperone"/>
</dbReference>
<dbReference type="GeneID" id="98139987"/>
<proteinExistence type="predicted"/>
<accession>A0ABR4M413</accession>
<name>A0ABR4M413_9EURO</name>
<comment type="caution">
    <text evidence="1">The sequence shown here is derived from an EMBL/GenBank/DDBJ whole genome shotgun (WGS) entry which is preliminary data.</text>
</comment>
<evidence type="ECO:0000313" key="1">
    <source>
        <dbReference type="EMBL" id="KAL2871324.1"/>
    </source>
</evidence>
<evidence type="ECO:0000313" key="2">
    <source>
        <dbReference type="Proteomes" id="UP001610432"/>
    </source>
</evidence>
<dbReference type="EMBL" id="JBFXLQ010000003">
    <property type="protein sequence ID" value="KAL2871324.1"/>
    <property type="molecule type" value="Genomic_DNA"/>
</dbReference>
<reference evidence="1 2" key="1">
    <citation type="submission" date="2024-07" db="EMBL/GenBank/DDBJ databases">
        <title>Section-level genome sequencing and comparative genomics of Aspergillus sections Usti and Cavernicolus.</title>
        <authorList>
            <consortium name="Lawrence Berkeley National Laboratory"/>
            <person name="Nybo J.L."/>
            <person name="Vesth T.C."/>
            <person name="Theobald S."/>
            <person name="Frisvad J.C."/>
            <person name="Larsen T.O."/>
            <person name="Kjaerboelling I."/>
            <person name="Rothschild-Mancinelli K."/>
            <person name="Lyhne E.K."/>
            <person name="Kogle M.E."/>
            <person name="Barry K."/>
            <person name="Clum A."/>
            <person name="Na H."/>
            <person name="Ledsgaard L."/>
            <person name="Lin J."/>
            <person name="Lipzen A."/>
            <person name="Kuo A."/>
            <person name="Riley R."/>
            <person name="Mondo S."/>
            <person name="Labutti K."/>
            <person name="Haridas S."/>
            <person name="Pangalinan J."/>
            <person name="Salamov A.A."/>
            <person name="Simmons B.A."/>
            <person name="Magnuson J.K."/>
            <person name="Chen J."/>
            <person name="Drula E."/>
            <person name="Henrissat B."/>
            <person name="Wiebenga A."/>
            <person name="Lubbers R.J."/>
            <person name="Gomes A.C."/>
            <person name="Macurrencykelacurrency M.R."/>
            <person name="Stajich J."/>
            <person name="Grigoriev I.V."/>
            <person name="Mortensen U.H."/>
            <person name="De Vries R.P."/>
            <person name="Baker S.E."/>
            <person name="Andersen M.R."/>
        </authorList>
    </citation>
    <scope>NUCLEOTIDE SEQUENCE [LARGE SCALE GENOMIC DNA]</scope>
    <source>
        <strain evidence="1 2">CBS 449.75</strain>
    </source>
</reference>
<keyword evidence="2" id="KW-1185">Reference proteome</keyword>
<dbReference type="Proteomes" id="UP001610432">
    <property type="component" value="Unassembled WGS sequence"/>
</dbReference>
<gene>
    <name evidence="1" type="ORF">BJX67DRAFT_159295</name>
</gene>
<sequence>MADALNLNSLQEPLDLPFPATTKQGSGDVKGIHTEVMTVKFSDRILITISQKGRLGHWVRIPIQKPVLALTTSASCSACKQESWHRRPSYNPQF</sequence>
<dbReference type="RefSeq" id="XP_070890303.1">
    <property type="nucleotide sequence ID" value="XM_071024915.1"/>
</dbReference>